<sequence length="312" mass="35631">MEDRDQLKKTEQVNNPRKWLLRKTKVFTKFFSSEFFLENTEAGVNSQLVRKMSIYRLGGGSVATILSILSESKAQRPTEKLENIIALYPEDITRQGLGDTDLANYMMSHIALGCVCPGSAKLLSLQEFRKLGKRFLHTKKTFQPSAYLLTFLLYWPDGKVDDKPDTNKDNILANALQMARELHERKIKNVPVRKKRTNVLFFLGKGYGLQKIIHRSSIEKYIAGPLNEKRMKWDNDDLMKSDSVHRLLTNVPGWTENGRLYAEGHCKKSKIEILPLNGPSVPHGNENVTFFLGFTFIGFVAYNIKLQSDTNS</sequence>
<keyword evidence="2" id="KW-1185">Reference proteome</keyword>
<dbReference type="Proteomes" id="UP001176940">
    <property type="component" value="Unassembled WGS sequence"/>
</dbReference>
<evidence type="ECO:0000313" key="2">
    <source>
        <dbReference type="Proteomes" id="UP001176940"/>
    </source>
</evidence>
<accession>A0ABN9LS55</accession>
<evidence type="ECO:0000313" key="1">
    <source>
        <dbReference type="EMBL" id="CAJ0948147.1"/>
    </source>
</evidence>
<protein>
    <submittedName>
        <fullName evidence="1">Uncharacterized protein</fullName>
    </submittedName>
</protein>
<organism evidence="1 2">
    <name type="scientific">Ranitomeya imitator</name>
    <name type="common">mimic poison frog</name>
    <dbReference type="NCBI Taxonomy" id="111125"/>
    <lineage>
        <taxon>Eukaryota</taxon>
        <taxon>Metazoa</taxon>
        <taxon>Chordata</taxon>
        <taxon>Craniata</taxon>
        <taxon>Vertebrata</taxon>
        <taxon>Euteleostomi</taxon>
        <taxon>Amphibia</taxon>
        <taxon>Batrachia</taxon>
        <taxon>Anura</taxon>
        <taxon>Neobatrachia</taxon>
        <taxon>Hyloidea</taxon>
        <taxon>Dendrobatidae</taxon>
        <taxon>Dendrobatinae</taxon>
        <taxon>Ranitomeya</taxon>
    </lineage>
</organism>
<dbReference type="EMBL" id="CAUEEQ010027899">
    <property type="protein sequence ID" value="CAJ0948147.1"/>
    <property type="molecule type" value="Genomic_DNA"/>
</dbReference>
<proteinExistence type="predicted"/>
<dbReference type="PANTHER" id="PTHR16155:SF3">
    <property type="entry name" value="STERILE ALPHA MOTIF DOMAIN-CONTAINING PROTEIN 9-LIKE"/>
    <property type="match status" value="1"/>
</dbReference>
<dbReference type="PANTHER" id="PTHR16155">
    <property type="entry name" value="DED DOMAIN-CONTAINING PROTEIN"/>
    <property type="match status" value="1"/>
</dbReference>
<comment type="caution">
    <text evidence="1">The sequence shown here is derived from an EMBL/GenBank/DDBJ whole genome shotgun (WGS) entry which is preliminary data.</text>
</comment>
<reference evidence="1" key="1">
    <citation type="submission" date="2023-07" db="EMBL/GenBank/DDBJ databases">
        <authorList>
            <person name="Stuckert A."/>
        </authorList>
    </citation>
    <scope>NUCLEOTIDE SEQUENCE</scope>
</reference>
<gene>
    <name evidence="1" type="ORF">RIMI_LOCUS11996923</name>
</gene>
<name>A0ABN9LS55_9NEOB</name>